<dbReference type="GO" id="GO:1901135">
    <property type="term" value="P:carbohydrate derivative metabolic process"/>
    <property type="evidence" value="ECO:0007669"/>
    <property type="project" value="InterPro"/>
</dbReference>
<dbReference type="InterPro" id="IPR046348">
    <property type="entry name" value="SIS_dom_sf"/>
</dbReference>
<name>A0A559KDJ5_9BACL</name>
<dbReference type="EMBL" id="VNJI01000009">
    <property type="protein sequence ID" value="TVY10216.1"/>
    <property type="molecule type" value="Genomic_DNA"/>
</dbReference>
<dbReference type="InterPro" id="IPR001347">
    <property type="entry name" value="SIS_dom"/>
</dbReference>
<evidence type="ECO:0000313" key="3">
    <source>
        <dbReference type="Proteomes" id="UP000317036"/>
    </source>
</evidence>
<reference evidence="2 3" key="1">
    <citation type="submission" date="2019-07" db="EMBL/GenBank/DDBJ databases">
        <authorList>
            <person name="Kim J."/>
        </authorList>
    </citation>
    <scope>NUCLEOTIDE SEQUENCE [LARGE SCALE GENOMIC DNA]</scope>
    <source>
        <strain evidence="2 3">JC52</strain>
    </source>
</reference>
<dbReference type="InterPro" id="IPR050099">
    <property type="entry name" value="SIS_GmhA/DiaA_subfam"/>
</dbReference>
<dbReference type="Proteomes" id="UP000317036">
    <property type="component" value="Unassembled WGS sequence"/>
</dbReference>
<proteinExistence type="predicted"/>
<dbReference type="PANTHER" id="PTHR30390:SF6">
    <property type="entry name" value="DNAA INITIATOR-ASSOCIATING PROTEIN DIAA"/>
    <property type="match status" value="1"/>
</dbReference>
<keyword evidence="3" id="KW-1185">Reference proteome</keyword>
<comment type="caution">
    <text evidence="2">The sequence shown here is derived from an EMBL/GenBank/DDBJ whole genome shotgun (WGS) entry which is preliminary data.</text>
</comment>
<dbReference type="SUPFAM" id="SSF53697">
    <property type="entry name" value="SIS domain"/>
    <property type="match status" value="1"/>
</dbReference>
<dbReference type="PANTHER" id="PTHR30390">
    <property type="entry name" value="SEDOHEPTULOSE 7-PHOSPHATE ISOMERASE / DNAA INITIATOR-ASSOCIATING FACTOR FOR REPLICATION INITIATION"/>
    <property type="match status" value="1"/>
</dbReference>
<gene>
    <name evidence="2" type="ORF">FPZ49_09095</name>
</gene>
<dbReference type="GO" id="GO:0097367">
    <property type="term" value="F:carbohydrate derivative binding"/>
    <property type="evidence" value="ECO:0007669"/>
    <property type="project" value="InterPro"/>
</dbReference>
<evidence type="ECO:0000313" key="2">
    <source>
        <dbReference type="EMBL" id="TVY10216.1"/>
    </source>
</evidence>
<dbReference type="Gene3D" id="3.40.50.10490">
    <property type="entry name" value="Glucose-6-phosphate isomerase like protein, domain 1"/>
    <property type="match status" value="1"/>
</dbReference>
<organism evidence="2 3">
    <name type="scientific">Paenibacillus cremeus</name>
    <dbReference type="NCBI Taxonomy" id="2163881"/>
    <lineage>
        <taxon>Bacteria</taxon>
        <taxon>Bacillati</taxon>
        <taxon>Bacillota</taxon>
        <taxon>Bacilli</taxon>
        <taxon>Bacillales</taxon>
        <taxon>Paenibacillaceae</taxon>
        <taxon>Paenibacillus</taxon>
    </lineage>
</organism>
<protein>
    <submittedName>
        <fullName evidence="2">SIS domain-containing protein</fullName>
    </submittedName>
</protein>
<dbReference type="AlphaFoldDB" id="A0A559KDJ5"/>
<evidence type="ECO:0000259" key="1">
    <source>
        <dbReference type="PROSITE" id="PS51464"/>
    </source>
</evidence>
<dbReference type="PROSITE" id="PS51464">
    <property type="entry name" value="SIS"/>
    <property type="match status" value="1"/>
</dbReference>
<dbReference type="InterPro" id="IPR035461">
    <property type="entry name" value="GmhA/DiaA"/>
</dbReference>
<accession>A0A559KDJ5</accession>
<dbReference type="Pfam" id="PF13580">
    <property type="entry name" value="SIS_2"/>
    <property type="match status" value="2"/>
</dbReference>
<feature type="domain" description="SIS" evidence="1">
    <location>
        <begin position="41"/>
        <end position="223"/>
    </location>
</feature>
<sequence length="223" mass="24097">MESTDRREESSLRPILQKLYEKYPELQEACSADIDAAFEVLRASFESGGKLLLCGNGGSAADCEHIVGELMKGFMYRRQVPADYSSRLAAEYGDQGEYIAKHLQGALPAIALVSHTALATAFANDVAADLIFAQQVYGYGKPGDVLLGISTSGNSANVLHAVRVAKTLGMKTIALTGRTGGQMNGLCDVAIRAPWDQTPDIQERHLPIYHALCILLEEAFFTS</sequence>
<dbReference type="CDD" id="cd05006">
    <property type="entry name" value="SIS_GmhA"/>
    <property type="match status" value="1"/>
</dbReference>
<dbReference type="OrthoDB" id="9781311at2"/>